<reference evidence="1" key="1">
    <citation type="submission" date="2023-10" db="EMBL/GenBank/DDBJ databases">
        <title>Genome assembly of Pristionchus species.</title>
        <authorList>
            <person name="Yoshida K."/>
            <person name="Sommer R.J."/>
        </authorList>
    </citation>
    <scope>NUCLEOTIDE SEQUENCE</scope>
    <source>
        <strain evidence="1">RS5133</strain>
    </source>
</reference>
<comment type="caution">
    <text evidence="1">The sequence shown here is derived from an EMBL/GenBank/DDBJ whole genome shotgun (WGS) entry which is preliminary data.</text>
</comment>
<feature type="non-terminal residue" evidence="1">
    <location>
        <position position="1"/>
    </location>
</feature>
<accession>A0AAV5WXM7</accession>
<proteinExistence type="predicted"/>
<feature type="non-terminal residue" evidence="1">
    <location>
        <position position="206"/>
    </location>
</feature>
<name>A0AAV5WXM7_9BILA</name>
<protein>
    <submittedName>
        <fullName evidence="1">Uncharacterized protein</fullName>
    </submittedName>
</protein>
<sequence>LISGFSLDSCGSLLSRVSHGSCGSSRSLFTCDSFRPIYPLPSRRSRHSLLSRAANVASGSMWSWGSFRAWRSGRSGSGAAVGSGRPEMAATRVRRVSHRREGAVCTGSLASIVLSVSPHSTRTHQLIHGLFVHEHHGFRIETDQSIAIRSQFSVIDEEAAQPPVFVFMRKISRPNDGGKSATTASSIAWIRLRGAEEKNQQQKTFE</sequence>
<gene>
    <name evidence="1" type="ORF">PFISCL1PPCAC_26765</name>
</gene>
<dbReference type="Proteomes" id="UP001432322">
    <property type="component" value="Unassembled WGS sequence"/>
</dbReference>
<keyword evidence="2" id="KW-1185">Reference proteome</keyword>
<organism evidence="1 2">
    <name type="scientific">Pristionchus fissidentatus</name>
    <dbReference type="NCBI Taxonomy" id="1538716"/>
    <lineage>
        <taxon>Eukaryota</taxon>
        <taxon>Metazoa</taxon>
        <taxon>Ecdysozoa</taxon>
        <taxon>Nematoda</taxon>
        <taxon>Chromadorea</taxon>
        <taxon>Rhabditida</taxon>
        <taxon>Rhabditina</taxon>
        <taxon>Diplogasteromorpha</taxon>
        <taxon>Diplogasteroidea</taxon>
        <taxon>Neodiplogasteridae</taxon>
        <taxon>Pristionchus</taxon>
    </lineage>
</organism>
<evidence type="ECO:0000313" key="1">
    <source>
        <dbReference type="EMBL" id="GMT35468.1"/>
    </source>
</evidence>
<dbReference type="EMBL" id="BTSY01000007">
    <property type="protein sequence ID" value="GMT35468.1"/>
    <property type="molecule type" value="Genomic_DNA"/>
</dbReference>
<dbReference type="AlphaFoldDB" id="A0AAV5WXM7"/>
<evidence type="ECO:0000313" key="2">
    <source>
        <dbReference type="Proteomes" id="UP001432322"/>
    </source>
</evidence>